<sequence length="1440" mass="153042">YQADSDSWALKTQIDNTFSEIGDDATGFASVVALLTETQVLVSEELGGDNMNGRVHLYTCDYTEGVYGCTHSMVVEAPAECTEECTIGATGFHTDPSDPSVVSINAQTQRGKNKFNMKSEMWTLDVYSIDAVSDTYSRVTVPNPEGGGYDVNAFGGMELSGGFMVTLLEDTSTGEPQYNALYHRASTMEWILDQKITEDICTADSPVSYCHGKFGRHMVLSPPDATTGLPTLALYTDSCSQSIDPSGCVVFLAATPIPDSDPETESAYTWGVVGGIQSLAPDGSSLGGSMQFPSPQTLLAGVYKGPDSIGVSIDASDVAQTVPSDCTTSPPSVEIGRYILDDLCLHFSNLGVDAYDPSATVTLAIPDLHTTLQCTPTDGSYLVDPLQLPLDALVETGGTFDMTATYYSGSGTQYYSSPAGVVAIDIQLPGEYGIASMARLSTTYLALPSGASHTLSSMLYNEYGALICDKRDVVIDTVGTTRDTYTPASYEDATCTYTQTLTVSEGDTVYVMTDSVSGVSWNPVFTQATPISFCSPADLTGVSVFPSVCQLYMPQVFDVTLTDSDGNKVGSDLADVYMRWADDAALVPIDPSSLTPLSWVEGGAVYSGTLTVQSEADTSLEVYTKDSASGAYTLVATETVDVAEPLAGLATVSGVPGHTLSGPMCSSAMQYNSGDAVSEQRLFSLDLDLLEVTSYAVRYFAERNDDHGYVTFDVLNTVPLWVEYTSSSTAQEEYSMAYDHTTAFLAVCRKSTIAGDSGVYIFSVDRDTGVMEKDVFLTIPSSTSLSGACAMRGGVLAVALFDGVYIYEVQDGLWHLQGDISVDTGNYYVYPDIDTDGVRVVYGVTAHELVYVYGKEDGVWTLTHTIANPFGEPDQYSGKFGAWVAVDGDLVAAVDNMPVKCHCKADRGHTGRTAGVFRVGDDGSSDFLDAVCYTDDAAYTGAGLGGSMQLREGTLVTTSLTLNTVYIHSLLADTDRLQHVRSLQYAPDSDVDPTHSTLGFYTAYDGEAVFVSSVYVLDDSDTLAADFHDTTIAVVYSGVRDDPYLGSISVDPAFLDCHTDSVTFTVTLYDASGTPLTSDLSGDIVVEWGGVVPDSVVYIPSDSTYACSYADTASATELPSSSSLTVHVTTGGGGLYALSQDDASVTITVDYGTPTSLVWVSPANAMFPGDARSHEDVPYYVKVPGRSGKASDYSVVQTTLSYYATPVSLQMTPSTAVLGQDMQVSVTTTDTCGLMIPADNGMSGAWYPTGGRTVAEFDPSTYAYTLDLEVGLDQLLYRPVIALDTLGTEYYEAVEVSMGTVTRVEIKPDHVTSGPHMTTLMITPYNEYDQVMEGDTSFEVTCVQGDMADGAVLLFADVCMTCSPVGYSVNIDGKLGTSDMPLTITVGSLTTPVSTIEVTLVYKGYAPLALGVGGGTYSDTPVSEASVDVTTLDKNDEGGR</sequence>
<evidence type="ECO:0000313" key="1">
    <source>
        <dbReference type="EMBL" id="GIQ85528.1"/>
    </source>
</evidence>
<keyword evidence="2" id="KW-1185">Reference proteome</keyword>
<dbReference type="Proteomes" id="UP000265618">
    <property type="component" value="Unassembled WGS sequence"/>
</dbReference>
<evidence type="ECO:0000313" key="2">
    <source>
        <dbReference type="Proteomes" id="UP000265618"/>
    </source>
</evidence>
<comment type="caution">
    <text evidence="1">The sequence shown here is derived from an EMBL/GenBank/DDBJ whole genome shotgun (WGS) entry which is preliminary data.</text>
</comment>
<proteinExistence type="predicted"/>
<protein>
    <submittedName>
        <fullName evidence="1">Uncharacterized protein</fullName>
    </submittedName>
</protein>
<name>A0A9K3GJS7_9EUKA</name>
<gene>
    <name evidence="1" type="ORF">KIPB_007207</name>
</gene>
<organism evidence="1 2">
    <name type="scientific">Kipferlia bialata</name>
    <dbReference type="NCBI Taxonomy" id="797122"/>
    <lineage>
        <taxon>Eukaryota</taxon>
        <taxon>Metamonada</taxon>
        <taxon>Carpediemonas-like organisms</taxon>
        <taxon>Kipferlia</taxon>
    </lineage>
</organism>
<accession>A0A9K3GJS7</accession>
<reference evidence="1 2" key="1">
    <citation type="journal article" date="2018" name="PLoS ONE">
        <title>The draft genome of Kipferlia bialata reveals reductive genome evolution in fornicate parasites.</title>
        <authorList>
            <person name="Tanifuji G."/>
            <person name="Takabayashi S."/>
            <person name="Kume K."/>
            <person name="Takagi M."/>
            <person name="Nakayama T."/>
            <person name="Kamikawa R."/>
            <person name="Inagaki Y."/>
            <person name="Hashimoto T."/>
        </authorList>
    </citation>
    <scope>NUCLEOTIDE SEQUENCE [LARGE SCALE GENOMIC DNA]</scope>
    <source>
        <strain evidence="1">NY0173</strain>
    </source>
</reference>
<feature type="non-terminal residue" evidence="1">
    <location>
        <position position="1440"/>
    </location>
</feature>
<dbReference type="EMBL" id="BDIP01001990">
    <property type="protein sequence ID" value="GIQ85528.1"/>
    <property type="molecule type" value="Genomic_DNA"/>
</dbReference>